<keyword evidence="3" id="KW-0560">Oxidoreductase</keyword>
<accession>A0A2U3NT14</accession>
<reference evidence="6 7" key="1">
    <citation type="submission" date="2017-01" db="EMBL/GenBank/DDBJ databases">
        <authorList>
            <consortium name="Urmite Genomes"/>
        </authorList>
    </citation>
    <scope>NUCLEOTIDE SEQUENCE [LARGE SCALE GENOMIC DNA]</scope>
    <source>
        <strain evidence="6 7">AB57</strain>
    </source>
</reference>
<evidence type="ECO:0000256" key="3">
    <source>
        <dbReference type="ARBA" id="ARBA00023002"/>
    </source>
</evidence>
<name>A0A2U3NT14_9MYCO</name>
<feature type="domain" description="Dehydrogenase E1 component" evidence="5">
    <location>
        <begin position="46"/>
        <end position="254"/>
    </location>
</feature>
<dbReference type="RefSeq" id="WP_216823737.1">
    <property type="nucleotide sequence ID" value="NZ_LT721901.1"/>
</dbReference>
<dbReference type="GO" id="GO:0004739">
    <property type="term" value="F:pyruvate dehydrogenase (acetyl-transferring) activity"/>
    <property type="evidence" value="ECO:0007669"/>
    <property type="project" value="TreeGrafter"/>
</dbReference>
<comment type="cofactor">
    <cofactor evidence="1">
        <name>Mg(2+)</name>
        <dbReference type="ChEBI" id="CHEBI:18420"/>
    </cofactor>
</comment>
<dbReference type="GO" id="GO:0006086">
    <property type="term" value="P:pyruvate decarboxylation to acetyl-CoA"/>
    <property type="evidence" value="ECO:0007669"/>
    <property type="project" value="TreeGrafter"/>
</dbReference>
<keyword evidence="7" id="KW-1185">Reference proteome</keyword>
<dbReference type="InterPro" id="IPR050642">
    <property type="entry name" value="PDH_E1_Alpha_Subunit"/>
</dbReference>
<dbReference type="PANTHER" id="PTHR11516:SF60">
    <property type="entry name" value="PYRUVATE DEHYDROGENASE E1 COMPONENT SUBUNIT ALPHA"/>
    <property type="match status" value="1"/>
</dbReference>
<dbReference type="Pfam" id="PF00676">
    <property type="entry name" value="E1_dh"/>
    <property type="match status" value="1"/>
</dbReference>
<dbReference type="SUPFAM" id="SSF52518">
    <property type="entry name" value="Thiamin diphosphate-binding fold (THDP-binding)"/>
    <property type="match status" value="1"/>
</dbReference>
<dbReference type="Gene3D" id="3.40.50.970">
    <property type="match status" value="1"/>
</dbReference>
<dbReference type="InterPro" id="IPR029061">
    <property type="entry name" value="THDP-binding"/>
</dbReference>
<evidence type="ECO:0000259" key="5">
    <source>
        <dbReference type="Pfam" id="PF00676"/>
    </source>
</evidence>
<dbReference type="InterPro" id="IPR001017">
    <property type="entry name" value="DH_E1"/>
</dbReference>
<comment type="cofactor">
    <cofactor evidence="2">
        <name>thiamine diphosphate</name>
        <dbReference type="ChEBI" id="CHEBI:58937"/>
    </cofactor>
</comment>
<dbReference type="STRING" id="1841860.GCA_900157375_02368"/>
<proteinExistence type="predicted"/>
<dbReference type="GO" id="GO:0000287">
    <property type="term" value="F:magnesium ion binding"/>
    <property type="evidence" value="ECO:0007669"/>
    <property type="project" value="UniProtKB-ARBA"/>
</dbReference>
<evidence type="ECO:0000256" key="2">
    <source>
        <dbReference type="ARBA" id="ARBA00001964"/>
    </source>
</evidence>
<dbReference type="PANTHER" id="PTHR11516">
    <property type="entry name" value="PYRUVATE DEHYDROGENASE E1 COMPONENT, ALPHA SUBUNIT BACTERIAL AND ORGANELLAR"/>
    <property type="match status" value="1"/>
</dbReference>
<keyword evidence="6" id="KW-0670">Pyruvate</keyword>
<dbReference type="AlphaFoldDB" id="A0A2U3NT14"/>
<organism evidence="6 7">
    <name type="scientific">Mycobacterium rhizamassiliense</name>
    <dbReference type="NCBI Taxonomy" id="1841860"/>
    <lineage>
        <taxon>Bacteria</taxon>
        <taxon>Bacillati</taxon>
        <taxon>Actinomycetota</taxon>
        <taxon>Actinomycetes</taxon>
        <taxon>Mycobacteriales</taxon>
        <taxon>Mycobacteriaceae</taxon>
        <taxon>Mycobacterium</taxon>
    </lineage>
</organism>
<keyword evidence="4" id="KW-0786">Thiamine pyrophosphate</keyword>
<sequence>MTSTTEQSTALLSEQLELYRRMWVLRLVDMALQDLRIDGLIKDPVQAAFGQEAVAIGATAAMRPGDALTTSIPHVLHAQQIGLAMPLGPSIGEQIGAGRDADCGYEETPREVKRGGELWSSASALQRSALRAVGQAYANWLSEEGRVTLCVIGEHEVNSADFAEVVNAAVLWRLPVVFVVENSRGARGEIEDGVLQELLGMPVWSVDGNEVGAVRNSVASALRRASADEGPTLVRAVTNPFNNVGKVDPLVTTRDHLIASGVSDAHLYEVERRARYLVAEAEVFAKATLVGQAPESVRQPEEWPAAS</sequence>
<gene>
    <name evidence="6" type="ORF">MRAB57_2365</name>
</gene>
<evidence type="ECO:0000313" key="7">
    <source>
        <dbReference type="Proteomes" id="UP000240988"/>
    </source>
</evidence>
<evidence type="ECO:0000313" key="6">
    <source>
        <dbReference type="EMBL" id="SPM34545.1"/>
    </source>
</evidence>
<dbReference type="Proteomes" id="UP000240988">
    <property type="component" value="Unassembled WGS sequence"/>
</dbReference>
<protein>
    <submittedName>
        <fullName evidence="6">TPP-dependent pyruvate or acetoin dehydrogenase subunit alpha</fullName>
    </submittedName>
</protein>
<dbReference type="EMBL" id="FUFA01000004">
    <property type="protein sequence ID" value="SPM34545.1"/>
    <property type="molecule type" value="Genomic_DNA"/>
</dbReference>
<evidence type="ECO:0000256" key="4">
    <source>
        <dbReference type="ARBA" id="ARBA00023052"/>
    </source>
</evidence>
<evidence type="ECO:0000256" key="1">
    <source>
        <dbReference type="ARBA" id="ARBA00001946"/>
    </source>
</evidence>